<feature type="region of interest" description="Disordered" evidence="1">
    <location>
        <begin position="219"/>
        <end position="247"/>
    </location>
</feature>
<dbReference type="InterPro" id="IPR029715">
    <property type="entry name" value="FAM35A"/>
</dbReference>
<feature type="region of interest" description="Disordered" evidence="1">
    <location>
        <begin position="260"/>
        <end position="279"/>
    </location>
</feature>
<evidence type="ECO:0000313" key="6">
    <source>
        <dbReference type="RefSeq" id="XP_005743656.1"/>
    </source>
</evidence>
<protein>
    <submittedName>
        <fullName evidence="6">Shieldin complex subunit 2</fullName>
    </submittedName>
</protein>
<dbReference type="Pfam" id="PF22779">
    <property type="entry name" value="OB_SHLD2_2nd"/>
    <property type="match status" value="1"/>
</dbReference>
<dbReference type="GeneID" id="102200875"/>
<feature type="compositionally biased region" description="Basic and acidic residues" evidence="1">
    <location>
        <begin position="336"/>
        <end position="357"/>
    </location>
</feature>
<dbReference type="InterPro" id="IPR053944">
    <property type="entry name" value="SHLD2_OB2"/>
</dbReference>
<dbReference type="GO" id="GO:0035861">
    <property type="term" value="C:site of double-strand break"/>
    <property type="evidence" value="ECO:0007669"/>
    <property type="project" value="TreeGrafter"/>
</dbReference>
<feature type="domain" description="Shieldin complex subunit 2 C-terminal" evidence="2">
    <location>
        <begin position="822"/>
        <end position="990"/>
    </location>
</feature>
<dbReference type="CTD" id="54537"/>
<feature type="region of interest" description="Disordered" evidence="1">
    <location>
        <begin position="290"/>
        <end position="359"/>
    </location>
</feature>
<name>A0A9Y3VPN9_9CICH</name>
<evidence type="ECO:0000259" key="2">
    <source>
        <dbReference type="Pfam" id="PF15793"/>
    </source>
</evidence>
<dbReference type="Gene3D" id="2.40.50.140">
    <property type="entry name" value="Nucleic acid-binding proteins"/>
    <property type="match status" value="1"/>
</dbReference>
<feature type="domain" description="Shieldin complex subunit 2 second OB fold" evidence="4">
    <location>
        <begin position="679"/>
        <end position="764"/>
    </location>
</feature>
<dbReference type="RefSeq" id="XP_005743656.1">
    <property type="nucleotide sequence ID" value="XM_005743599.1"/>
</dbReference>
<dbReference type="InterPro" id="IPR031589">
    <property type="entry name" value="SHLD2_C"/>
</dbReference>
<dbReference type="GO" id="GO:0005634">
    <property type="term" value="C:nucleus"/>
    <property type="evidence" value="ECO:0007669"/>
    <property type="project" value="TreeGrafter"/>
</dbReference>
<evidence type="ECO:0000259" key="4">
    <source>
        <dbReference type="Pfam" id="PF22779"/>
    </source>
</evidence>
<organism evidence="5 6">
    <name type="scientific">Pundamilia nyererei</name>
    <dbReference type="NCBI Taxonomy" id="303518"/>
    <lineage>
        <taxon>Eukaryota</taxon>
        <taxon>Metazoa</taxon>
        <taxon>Chordata</taxon>
        <taxon>Craniata</taxon>
        <taxon>Vertebrata</taxon>
        <taxon>Euteleostomi</taxon>
        <taxon>Actinopterygii</taxon>
        <taxon>Neopterygii</taxon>
        <taxon>Teleostei</taxon>
        <taxon>Neoteleostei</taxon>
        <taxon>Acanthomorphata</taxon>
        <taxon>Ovalentaria</taxon>
        <taxon>Cichlomorphae</taxon>
        <taxon>Cichliformes</taxon>
        <taxon>Cichlidae</taxon>
        <taxon>African cichlids</taxon>
        <taxon>Pseudocrenilabrinae</taxon>
        <taxon>Haplochromini</taxon>
        <taxon>Pundamilia</taxon>
    </lineage>
</organism>
<dbReference type="AlphaFoldDB" id="A0A9Y3VPN9"/>
<feature type="region of interest" description="Disordered" evidence="1">
    <location>
        <begin position="412"/>
        <end position="447"/>
    </location>
</feature>
<feature type="region of interest" description="Disordered" evidence="1">
    <location>
        <begin position="480"/>
        <end position="515"/>
    </location>
</feature>
<evidence type="ECO:0000259" key="3">
    <source>
        <dbReference type="Pfam" id="PF21669"/>
    </source>
</evidence>
<gene>
    <name evidence="6" type="primary">shld2</name>
</gene>
<dbReference type="PANTHER" id="PTHR14495">
    <property type="entry name" value="SHIELDIN COMPLEX SUBUNIT 2"/>
    <property type="match status" value="1"/>
</dbReference>
<feature type="compositionally biased region" description="Polar residues" evidence="1">
    <location>
        <begin position="480"/>
        <end position="495"/>
    </location>
</feature>
<reference evidence="6" key="1">
    <citation type="submission" date="2025-08" db="UniProtKB">
        <authorList>
            <consortium name="RefSeq"/>
        </authorList>
    </citation>
    <scope>IDENTIFICATION</scope>
</reference>
<keyword evidence="5" id="KW-1185">Reference proteome</keyword>
<dbReference type="InterPro" id="IPR012340">
    <property type="entry name" value="NA-bd_OB-fold"/>
</dbReference>
<feature type="compositionally biased region" description="Low complexity" evidence="1">
    <location>
        <begin position="425"/>
        <end position="447"/>
    </location>
</feature>
<sequence length="996" mass="108398">MVEHTWMTKVLSWNPGYIPSWLMYDASLMKFSMPWKTPRPVAEMRPTHIVSHDGGKGVGDPGHLALPGAHIRSRNVDAGPCKSASVQGGREVKISPRQLTRSELPVTVLTGAGRGRLTSLAGRPVLAVLSPVALDHLPLPAVSLDGETDAQDVVARLDDPQDPADPAPLLLGSLSSLQVFHQLVLHDSGALIEEALYHSEEVRVVGRIYGLAVAAVPQQGRGRRQNRVSSGGGVPRGQDAARSPAGSMCDQRKIHVFLGAPPPACSPASEPGAGLEEDDRAPARWRHLELTWRDGQLRPAGDPGNETGEASTHHDPTITEGNWTENRVGQEGETGSLKEDLRPEKKFQESDAGRDDQPSASVHEYLDRCFPATQPDHRKPEQPPAAAPLSSQTHYLTTWTLSQALILRRSVQSASSLEKTPPKHTQTPPSVSSSTPELFSPATPSPAASAELFSHPCLTPRVEEGGVVLEATTDGVLCSQESTTNAESPAVSPSSKKARISPQSPDRGANTRLHSPTTLLARCDRPGVRYSVLVAVVHPCHLKEVKVKSGPSAGASVPLASIVVTDQSGVEMKVVLWRRAAFWALTVGPGDVLLITALQVNEDRWRGETVLQSTFSSKLLNVGQITSSSSPPVSQQVNARSLRCLCSFLRERRPLLVSLPRRPPQDLNRLPYATLRSLRANALVHALLQVTHTHISPEWRAEAESRSRSAVQLNAVLTVEQPEDQQGAVLLWGAAVDWLPRFSRDKGAVWDFRVLLVREGLTSDLPELHSTPWSTVQAVDPTDRRVQDFHRTRRCQKGNSSTPELDLDTLLSQKYSGDVELRVQVITFCFQDAPASQNAPQPVLDCSTSLEGIMVALSGDITYTGCGRCSAELDTDANDIYRPCYPCLPHTAVRRYYRPGVLTVSGRGSIQVCVQVPPDPLQKILKAPPDKLHRSSAPGSEVKHIQVAAERIHTLLSLPRKTFIATIRSNFLCDENSIPISQDFTLLDLQFLPEPR</sequence>
<evidence type="ECO:0000313" key="5">
    <source>
        <dbReference type="Proteomes" id="UP000695023"/>
    </source>
</evidence>
<dbReference type="Pfam" id="PF15793">
    <property type="entry name" value="SHLD2_C"/>
    <property type="match status" value="1"/>
</dbReference>
<feature type="domain" description="Shieldin complex subunit 2 first OB fold" evidence="3">
    <location>
        <begin position="512"/>
        <end position="646"/>
    </location>
</feature>
<feature type="region of interest" description="Disordered" evidence="1">
    <location>
        <begin position="371"/>
        <end position="391"/>
    </location>
</feature>
<evidence type="ECO:0000256" key="1">
    <source>
        <dbReference type="SAM" id="MobiDB-lite"/>
    </source>
</evidence>
<proteinExistence type="predicted"/>
<dbReference type="GO" id="GO:0010569">
    <property type="term" value="P:regulation of double-strand break repair via homologous recombination"/>
    <property type="evidence" value="ECO:0007669"/>
    <property type="project" value="TreeGrafter"/>
</dbReference>
<accession>A0A9Y3VPN9</accession>
<dbReference type="Pfam" id="PF21669">
    <property type="entry name" value="SHLD2_OB1"/>
    <property type="match status" value="1"/>
</dbReference>
<dbReference type="Proteomes" id="UP000695023">
    <property type="component" value="Unplaced"/>
</dbReference>
<dbReference type="InterPro" id="IPR049507">
    <property type="entry name" value="SHLD2_OB1"/>
</dbReference>
<dbReference type="PANTHER" id="PTHR14495:SF2">
    <property type="entry name" value="SHIELDIN COMPLEX SUBUNIT 2"/>
    <property type="match status" value="1"/>
</dbReference>